<dbReference type="SMART" id="SM00448">
    <property type="entry name" value="REC"/>
    <property type="match status" value="1"/>
</dbReference>
<evidence type="ECO:0000256" key="2">
    <source>
        <dbReference type="ARBA" id="ARBA00023012"/>
    </source>
</evidence>
<name>A0A9N8Z3E1_9GLOM</name>
<sequence>MNGQEAVRLIDSEFKSLSNTFSSSSNSDMDQINSCRISLILIENNLSVMSAFEVSRAIRAMRPPISNVPIIMLTTTLTDEIQNECIETGINDYLTKPLKTEELENVLSKWISKDYH</sequence>
<dbReference type="InterPro" id="IPR001789">
    <property type="entry name" value="Sig_transdc_resp-reg_receiver"/>
</dbReference>
<protein>
    <submittedName>
        <fullName evidence="5">13123_t:CDS:1</fullName>
    </submittedName>
</protein>
<dbReference type="Proteomes" id="UP000789759">
    <property type="component" value="Unassembled WGS sequence"/>
</dbReference>
<dbReference type="PANTHER" id="PTHR45339">
    <property type="entry name" value="HYBRID SIGNAL TRANSDUCTION HISTIDINE KINASE J"/>
    <property type="match status" value="1"/>
</dbReference>
<dbReference type="AlphaFoldDB" id="A0A9N8Z3E1"/>
<accession>A0A9N8Z3E1</accession>
<comment type="caution">
    <text evidence="3">Lacks conserved residue(s) required for the propagation of feature annotation.</text>
</comment>
<dbReference type="PROSITE" id="PS50110">
    <property type="entry name" value="RESPONSE_REGULATORY"/>
    <property type="match status" value="1"/>
</dbReference>
<proteinExistence type="predicted"/>
<evidence type="ECO:0000256" key="3">
    <source>
        <dbReference type="PROSITE-ProRule" id="PRU00169"/>
    </source>
</evidence>
<keyword evidence="2" id="KW-0902">Two-component regulatory system</keyword>
<dbReference type="InterPro" id="IPR011006">
    <property type="entry name" value="CheY-like_superfamily"/>
</dbReference>
<dbReference type="Pfam" id="PF00072">
    <property type="entry name" value="Response_reg"/>
    <property type="match status" value="1"/>
</dbReference>
<gene>
    <name evidence="5" type="ORF">CPELLU_LOCUS999</name>
</gene>
<keyword evidence="6" id="KW-1185">Reference proteome</keyword>
<evidence type="ECO:0000313" key="5">
    <source>
        <dbReference type="EMBL" id="CAG8469388.1"/>
    </source>
</evidence>
<dbReference type="PANTHER" id="PTHR45339:SF1">
    <property type="entry name" value="HYBRID SIGNAL TRANSDUCTION HISTIDINE KINASE J"/>
    <property type="match status" value="1"/>
</dbReference>
<reference evidence="5" key="1">
    <citation type="submission" date="2021-06" db="EMBL/GenBank/DDBJ databases">
        <authorList>
            <person name="Kallberg Y."/>
            <person name="Tangrot J."/>
            <person name="Rosling A."/>
        </authorList>
    </citation>
    <scope>NUCLEOTIDE SEQUENCE</scope>
    <source>
        <strain evidence="5">FL966</strain>
    </source>
</reference>
<dbReference type="Gene3D" id="3.40.50.2300">
    <property type="match status" value="1"/>
</dbReference>
<dbReference type="EMBL" id="CAJVQA010000333">
    <property type="protein sequence ID" value="CAG8469388.1"/>
    <property type="molecule type" value="Genomic_DNA"/>
</dbReference>
<keyword evidence="1" id="KW-0597">Phosphoprotein</keyword>
<organism evidence="5 6">
    <name type="scientific">Cetraspora pellucida</name>
    <dbReference type="NCBI Taxonomy" id="1433469"/>
    <lineage>
        <taxon>Eukaryota</taxon>
        <taxon>Fungi</taxon>
        <taxon>Fungi incertae sedis</taxon>
        <taxon>Mucoromycota</taxon>
        <taxon>Glomeromycotina</taxon>
        <taxon>Glomeromycetes</taxon>
        <taxon>Diversisporales</taxon>
        <taxon>Gigasporaceae</taxon>
        <taxon>Cetraspora</taxon>
    </lineage>
</organism>
<evidence type="ECO:0000313" key="6">
    <source>
        <dbReference type="Proteomes" id="UP000789759"/>
    </source>
</evidence>
<comment type="caution">
    <text evidence="5">The sequence shown here is derived from an EMBL/GenBank/DDBJ whole genome shotgun (WGS) entry which is preliminary data.</text>
</comment>
<dbReference type="GO" id="GO:0000160">
    <property type="term" value="P:phosphorelay signal transduction system"/>
    <property type="evidence" value="ECO:0007669"/>
    <property type="project" value="UniProtKB-KW"/>
</dbReference>
<feature type="domain" description="Response regulatory" evidence="4">
    <location>
        <begin position="1"/>
        <end position="111"/>
    </location>
</feature>
<evidence type="ECO:0000259" key="4">
    <source>
        <dbReference type="PROSITE" id="PS50110"/>
    </source>
</evidence>
<dbReference type="OrthoDB" id="60033at2759"/>
<evidence type="ECO:0000256" key="1">
    <source>
        <dbReference type="ARBA" id="ARBA00022553"/>
    </source>
</evidence>
<dbReference type="SUPFAM" id="SSF52172">
    <property type="entry name" value="CheY-like"/>
    <property type="match status" value="1"/>
</dbReference>